<evidence type="ECO:0000313" key="14">
    <source>
        <dbReference type="Proteomes" id="UP000232875"/>
    </source>
</evidence>
<evidence type="ECO:0000256" key="9">
    <source>
        <dbReference type="ARBA" id="ARBA00048679"/>
    </source>
</evidence>
<accession>A0A2N1J749</accession>
<feature type="binding site" evidence="10">
    <location>
        <position position="55"/>
    </location>
    <ligand>
        <name>ATP</name>
        <dbReference type="ChEBI" id="CHEBI:30616"/>
    </ligand>
</feature>
<keyword evidence="14" id="KW-1185">Reference proteome</keyword>
<proteinExistence type="inferred from homology"/>
<dbReference type="STRING" id="2020962.A0A2N1J749"/>
<dbReference type="InterPro" id="IPR000719">
    <property type="entry name" value="Prot_kinase_dom"/>
</dbReference>
<dbReference type="Proteomes" id="UP000232875">
    <property type="component" value="Unassembled WGS sequence"/>
</dbReference>
<feature type="region of interest" description="Disordered" evidence="11">
    <location>
        <begin position="622"/>
        <end position="667"/>
    </location>
</feature>
<dbReference type="InterPro" id="IPR017441">
    <property type="entry name" value="Protein_kinase_ATP_BS"/>
</dbReference>
<dbReference type="InterPro" id="IPR008271">
    <property type="entry name" value="Ser/Thr_kinase_AS"/>
</dbReference>
<gene>
    <name evidence="13" type="primary">KIN3</name>
    <name evidence="13" type="ORF">MVES_003568</name>
</gene>
<evidence type="ECO:0000256" key="4">
    <source>
        <dbReference type="ARBA" id="ARBA00022679"/>
    </source>
</evidence>
<dbReference type="InterPro" id="IPR011009">
    <property type="entry name" value="Kinase-like_dom_sf"/>
</dbReference>
<dbReference type="PROSITE" id="PS50011">
    <property type="entry name" value="PROTEIN_KINASE_DOM"/>
    <property type="match status" value="1"/>
</dbReference>
<dbReference type="PROSITE" id="PS00107">
    <property type="entry name" value="PROTEIN_KINASE_ATP"/>
    <property type="match status" value="1"/>
</dbReference>
<keyword evidence="5 10" id="KW-0547">Nucleotide-binding</keyword>
<evidence type="ECO:0000256" key="1">
    <source>
        <dbReference type="ARBA" id="ARBA00010886"/>
    </source>
</evidence>
<sequence length="667" mass="75027">MRTQAAAAGSGARRTATHGAYVLEGYESLDVIGSGTFGLIRKVRRKSDGMLFARKELNFERMNERDRKHIVSEVNILRTLQHPNVVRYEERYVDTETGILYIVMELCEGGDLGMIIKRNRRARTHVPEDTVWSYFAQMVAALEACHYRSTPSAPTSRLYAHAILHRDLKPENVFLDTNENVKLGDFGLSKQIAAQAFANTYVGTPYYMSPELATGQQYDIKSDIWALGCIVYELCALSPPFDASNHMELTRKIKQGTVPALPRMYSRELQDTVNAMLQLDHHRRPTTRQLLQVKQVKLAYLTHELANLHRTVQLDKEHVQAQTEALDAREASVQAREKEIEQQSITLAHNMHASQTAALEEREAAVQKSQEAVAAYERELLNNYNAWYHGERVALQKAAAEKDTLISQLTAQLASMQTVEVEPSRRVSDPVMPGSLPRMHMPSHRISSQKRQDEVDDDLHARIAGGALSLLSPQSHEPKQADGWEDTEEQVPLNPALVRVRRLAQVDIKSDLSDCSMKDASTMFRVAPNDDEGHAQSMPTSVLANLSTPMRPKPMPFMDKEASPNARTLPSNLNVSPPDPQWRLLDESLQPSPFLKRVQRLPMAYPKKSAGDMPKTGPNHARFTIGQQENAGPVRQRASFVDRRRRSSLLRPADAMPAITKESSRMP</sequence>
<protein>
    <recommendedName>
        <fullName evidence="2">non-specific serine/threonine protein kinase</fullName>
        <ecNumber evidence="2">2.7.11.1</ecNumber>
    </recommendedName>
</protein>
<feature type="domain" description="Protein kinase" evidence="12">
    <location>
        <begin position="26"/>
        <end position="301"/>
    </location>
</feature>
<evidence type="ECO:0000256" key="6">
    <source>
        <dbReference type="ARBA" id="ARBA00022777"/>
    </source>
</evidence>
<evidence type="ECO:0000256" key="7">
    <source>
        <dbReference type="ARBA" id="ARBA00022840"/>
    </source>
</evidence>
<dbReference type="FunFam" id="3.30.200.20:FF:000097">
    <property type="entry name" value="Probable serine/threonine-protein kinase nek1"/>
    <property type="match status" value="1"/>
</dbReference>
<dbReference type="OrthoDB" id="10250725at2759"/>
<dbReference type="Pfam" id="PF00069">
    <property type="entry name" value="Pkinase"/>
    <property type="match status" value="1"/>
</dbReference>
<dbReference type="EMBL" id="KZ454995">
    <property type="protein sequence ID" value="PKI82383.1"/>
    <property type="molecule type" value="Genomic_DNA"/>
</dbReference>
<dbReference type="EC" id="2.7.11.1" evidence="2"/>
<evidence type="ECO:0000313" key="13">
    <source>
        <dbReference type="EMBL" id="PKI82383.1"/>
    </source>
</evidence>
<dbReference type="GO" id="GO:0005524">
    <property type="term" value="F:ATP binding"/>
    <property type="evidence" value="ECO:0007669"/>
    <property type="project" value="UniProtKB-UniRule"/>
</dbReference>
<dbReference type="PROSITE" id="PS00108">
    <property type="entry name" value="PROTEIN_KINASE_ST"/>
    <property type="match status" value="1"/>
</dbReference>
<reference evidence="13 14" key="1">
    <citation type="submission" date="2017-10" db="EMBL/GenBank/DDBJ databases">
        <title>A novel species of cold-tolerant Malassezia isolated from bats.</title>
        <authorList>
            <person name="Lorch J.M."/>
            <person name="Palmer J.M."/>
            <person name="Vanderwolf K.J."/>
            <person name="Schmidt K.Z."/>
            <person name="Verant M.L."/>
            <person name="Weller T.J."/>
            <person name="Blehert D.S."/>
        </authorList>
    </citation>
    <scope>NUCLEOTIDE SEQUENCE [LARGE SCALE GENOMIC DNA]</scope>
    <source>
        <strain evidence="13 14">NWHC:44797-103</strain>
    </source>
</reference>
<dbReference type="SUPFAM" id="SSF56112">
    <property type="entry name" value="Protein kinase-like (PK-like)"/>
    <property type="match status" value="1"/>
</dbReference>
<feature type="non-terminal residue" evidence="13">
    <location>
        <position position="667"/>
    </location>
</feature>
<comment type="similarity">
    <text evidence="1">Belongs to the protein kinase superfamily. NEK Ser/Thr protein kinase family. NIMA subfamily.</text>
</comment>
<organism evidence="13 14">
    <name type="scientific">Malassezia vespertilionis</name>
    <dbReference type="NCBI Taxonomy" id="2020962"/>
    <lineage>
        <taxon>Eukaryota</taxon>
        <taxon>Fungi</taxon>
        <taxon>Dikarya</taxon>
        <taxon>Basidiomycota</taxon>
        <taxon>Ustilaginomycotina</taxon>
        <taxon>Malasseziomycetes</taxon>
        <taxon>Malasseziales</taxon>
        <taxon>Malasseziaceae</taxon>
        <taxon>Malassezia</taxon>
    </lineage>
</organism>
<dbReference type="Gene3D" id="3.30.200.20">
    <property type="entry name" value="Phosphorylase Kinase, domain 1"/>
    <property type="match status" value="2"/>
</dbReference>
<evidence type="ECO:0000256" key="3">
    <source>
        <dbReference type="ARBA" id="ARBA00022527"/>
    </source>
</evidence>
<keyword evidence="4" id="KW-0808">Transferase</keyword>
<feature type="region of interest" description="Disordered" evidence="11">
    <location>
        <begin position="470"/>
        <end position="489"/>
    </location>
</feature>
<dbReference type="GO" id="GO:0004674">
    <property type="term" value="F:protein serine/threonine kinase activity"/>
    <property type="evidence" value="ECO:0007669"/>
    <property type="project" value="UniProtKB-KW"/>
</dbReference>
<dbReference type="PANTHER" id="PTHR44899">
    <property type="entry name" value="CAMK FAMILY PROTEIN KINASE"/>
    <property type="match status" value="1"/>
</dbReference>
<feature type="region of interest" description="Disordered" evidence="11">
    <location>
        <begin position="424"/>
        <end position="455"/>
    </location>
</feature>
<keyword evidence="6" id="KW-0418">Kinase</keyword>
<evidence type="ECO:0000256" key="5">
    <source>
        <dbReference type="ARBA" id="ARBA00022741"/>
    </source>
</evidence>
<comment type="catalytic activity">
    <reaction evidence="8">
        <text>L-threonyl-[protein] + ATP = O-phospho-L-threonyl-[protein] + ADP + H(+)</text>
        <dbReference type="Rhea" id="RHEA:46608"/>
        <dbReference type="Rhea" id="RHEA-COMP:11060"/>
        <dbReference type="Rhea" id="RHEA-COMP:11605"/>
        <dbReference type="ChEBI" id="CHEBI:15378"/>
        <dbReference type="ChEBI" id="CHEBI:30013"/>
        <dbReference type="ChEBI" id="CHEBI:30616"/>
        <dbReference type="ChEBI" id="CHEBI:61977"/>
        <dbReference type="ChEBI" id="CHEBI:456216"/>
        <dbReference type="EC" id="2.7.11.1"/>
    </reaction>
</comment>
<dbReference type="AlphaFoldDB" id="A0A2N1J749"/>
<evidence type="ECO:0000256" key="10">
    <source>
        <dbReference type="PROSITE-ProRule" id="PRU10141"/>
    </source>
</evidence>
<evidence type="ECO:0000256" key="2">
    <source>
        <dbReference type="ARBA" id="ARBA00012513"/>
    </source>
</evidence>
<dbReference type="Gene3D" id="1.10.510.10">
    <property type="entry name" value="Transferase(Phosphotransferase) domain 1"/>
    <property type="match status" value="1"/>
</dbReference>
<dbReference type="CDD" id="cd08217">
    <property type="entry name" value="STKc_Nek2"/>
    <property type="match status" value="1"/>
</dbReference>
<evidence type="ECO:0000259" key="12">
    <source>
        <dbReference type="PROSITE" id="PS50011"/>
    </source>
</evidence>
<comment type="catalytic activity">
    <reaction evidence="9">
        <text>L-seryl-[protein] + ATP = O-phospho-L-seryl-[protein] + ADP + H(+)</text>
        <dbReference type="Rhea" id="RHEA:17989"/>
        <dbReference type="Rhea" id="RHEA-COMP:9863"/>
        <dbReference type="Rhea" id="RHEA-COMP:11604"/>
        <dbReference type="ChEBI" id="CHEBI:15378"/>
        <dbReference type="ChEBI" id="CHEBI:29999"/>
        <dbReference type="ChEBI" id="CHEBI:30616"/>
        <dbReference type="ChEBI" id="CHEBI:83421"/>
        <dbReference type="ChEBI" id="CHEBI:456216"/>
        <dbReference type="EC" id="2.7.11.1"/>
    </reaction>
</comment>
<evidence type="ECO:0000256" key="8">
    <source>
        <dbReference type="ARBA" id="ARBA00047899"/>
    </source>
</evidence>
<keyword evidence="7 10" id="KW-0067">ATP-binding</keyword>
<name>A0A2N1J749_9BASI</name>
<evidence type="ECO:0000256" key="11">
    <source>
        <dbReference type="SAM" id="MobiDB-lite"/>
    </source>
</evidence>
<dbReference type="SMART" id="SM00220">
    <property type="entry name" value="S_TKc"/>
    <property type="match status" value="1"/>
</dbReference>
<dbReference type="InterPro" id="IPR051131">
    <property type="entry name" value="NEK_Ser/Thr_kinase_NIMA"/>
</dbReference>
<dbReference type="PANTHER" id="PTHR44899:SF3">
    <property type="entry name" value="SERINE_THREONINE-PROTEIN KINASE NEK1"/>
    <property type="match status" value="1"/>
</dbReference>
<keyword evidence="3" id="KW-0723">Serine/threonine-protein kinase</keyword>